<comment type="similarity">
    <text evidence="2">Belongs to the UbiA prenyltransferase family.</text>
</comment>
<reference evidence="8 9" key="1">
    <citation type="submission" date="2019-01" db="EMBL/GenBank/DDBJ databases">
        <title>Sequencing of cultivated peanut Arachis hypogaea provides insights into genome evolution and oil improvement.</title>
        <authorList>
            <person name="Chen X."/>
        </authorList>
    </citation>
    <scope>NUCLEOTIDE SEQUENCE [LARGE SCALE GENOMIC DNA]</scope>
    <source>
        <strain evidence="9">cv. Fuhuasheng</strain>
        <tissue evidence="8">Leaves</tissue>
    </source>
</reference>
<keyword evidence="3" id="KW-0808">Transferase</keyword>
<keyword evidence="6 7" id="KW-0472">Membrane</keyword>
<dbReference type="Pfam" id="PF01040">
    <property type="entry name" value="UbiA"/>
    <property type="match status" value="1"/>
</dbReference>
<dbReference type="PANTHER" id="PTHR43009:SF6">
    <property type="entry name" value="HOMOGENTISATE PHYTYLTRANSFERASE 1, CHLOROPLASTIC"/>
    <property type="match status" value="1"/>
</dbReference>
<feature type="transmembrane region" description="Helical" evidence="7">
    <location>
        <begin position="228"/>
        <end position="248"/>
    </location>
</feature>
<keyword evidence="4 7" id="KW-0812">Transmembrane</keyword>
<dbReference type="AlphaFoldDB" id="A0A445ANZ1"/>
<feature type="transmembrane region" description="Helical" evidence="7">
    <location>
        <begin position="200"/>
        <end position="216"/>
    </location>
</feature>
<comment type="subcellular location">
    <subcellularLocation>
        <location evidence="1">Plastid</location>
        <location evidence="1">Chloroplast membrane</location>
        <topology evidence="1">Multi-pass membrane protein</topology>
    </subcellularLocation>
</comment>
<accession>A0A445ANZ1</accession>
<name>A0A445ANZ1_ARAHY</name>
<dbReference type="InterPro" id="IPR044878">
    <property type="entry name" value="UbiA_sf"/>
</dbReference>
<dbReference type="Gene3D" id="1.10.357.140">
    <property type="entry name" value="UbiA prenyltransferase"/>
    <property type="match status" value="1"/>
</dbReference>
<protein>
    <submittedName>
        <fullName evidence="8">Uncharacterized protein</fullName>
    </submittedName>
</protein>
<sequence>MASTSGLVLGSLSFPPSTRSSLSITTGSIARRALWHKKRKLQSLEHNWNHSYKFIHGGSTPHKPKTRNFLMKATSEPFDTQTIWKSTKDILHTVQKFTISYYLITVLMSISSTSLLAVENLSDISPKFFVGLFKFIIAMIFMHWYTVGINQLADLQIDKINKPYRPLASGKISYKAGVIITISSLFMSFGLGWITKSKPLLWCLIIYFVANTSYSINLPLLRWKKSTISTLLSGVPTMLIANNVAPFLHMKTYVLEKTTIFPRSIVFTILVMSFYYSVIILSKDIPDIEGDKAAGIQTLSVRLGPKLVFWTCVLLLEMAYGIAIIMGAISPFLWSKIFTVLAHGIMAVILWYRANSVDLKSKDASQSFYMFIYKLLCVENILIHFKKNFRSRK</sequence>
<organism evidence="8 9">
    <name type="scientific">Arachis hypogaea</name>
    <name type="common">Peanut</name>
    <dbReference type="NCBI Taxonomy" id="3818"/>
    <lineage>
        <taxon>Eukaryota</taxon>
        <taxon>Viridiplantae</taxon>
        <taxon>Streptophyta</taxon>
        <taxon>Embryophyta</taxon>
        <taxon>Tracheophyta</taxon>
        <taxon>Spermatophyta</taxon>
        <taxon>Magnoliopsida</taxon>
        <taxon>eudicotyledons</taxon>
        <taxon>Gunneridae</taxon>
        <taxon>Pentapetalae</taxon>
        <taxon>rosids</taxon>
        <taxon>fabids</taxon>
        <taxon>Fabales</taxon>
        <taxon>Fabaceae</taxon>
        <taxon>Papilionoideae</taxon>
        <taxon>50 kb inversion clade</taxon>
        <taxon>dalbergioids sensu lato</taxon>
        <taxon>Dalbergieae</taxon>
        <taxon>Pterocarpus clade</taxon>
        <taxon>Arachis</taxon>
    </lineage>
</organism>
<feature type="transmembrane region" description="Helical" evidence="7">
    <location>
        <begin position="307"/>
        <end position="326"/>
    </location>
</feature>
<feature type="transmembrane region" description="Helical" evidence="7">
    <location>
        <begin position="99"/>
        <end position="118"/>
    </location>
</feature>
<dbReference type="PANTHER" id="PTHR43009">
    <property type="entry name" value="HOMOGENTISATE SOLANESYLTRANSFERASE, CHLOROPLASTIC"/>
    <property type="match status" value="1"/>
</dbReference>
<evidence type="ECO:0000256" key="5">
    <source>
        <dbReference type="ARBA" id="ARBA00022989"/>
    </source>
</evidence>
<feature type="transmembrane region" description="Helical" evidence="7">
    <location>
        <begin position="260"/>
        <end position="281"/>
    </location>
</feature>
<evidence type="ECO:0000313" key="8">
    <source>
        <dbReference type="EMBL" id="RYR28167.1"/>
    </source>
</evidence>
<dbReference type="Gene3D" id="1.20.120.1780">
    <property type="entry name" value="UbiA prenyltransferase"/>
    <property type="match status" value="1"/>
</dbReference>
<dbReference type="Proteomes" id="UP000289738">
    <property type="component" value="Chromosome B01"/>
</dbReference>
<proteinExistence type="inferred from homology"/>
<feature type="transmembrane region" description="Helical" evidence="7">
    <location>
        <begin position="172"/>
        <end position="193"/>
    </location>
</feature>
<evidence type="ECO:0000256" key="3">
    <source>
        <dbReference type="ARBA" id="ARBA00022679"/>
    </source>
</evidence>
<comment type="caution">
    <text evidence="8">The sequence shown here is derived from an EMBL/GenBank/DDBJ whole genome shotgun (WGS) entry which is preliminary data.</text>
</comment>
<evidence type="ECO:0000256" key="2">
    <source>
        <dbReference type="ARBA" id="ARBA00005985"/>
    </source>
</evidence>
<dbReference type="GO" id="GO:0016765">
    <property type="term" value="F:transferase activity, transferring alkyl or aryl (other than methyl) groups"/>
    <property type="evidence" value="ECO:0007669"/>
    <property type="project" value="InterPro"/>
</dbReference>
<evidence type="ECO:0000313" key="9">
    <source>
        <dbReference type="Proteomes" id="UP000289738"/>
    </source>
</evidence>
<feature type="transmembrane region" description="Helical" evidence="7">
    <location>
        <begin position="333"/>
        <end position="354"/>
    </location>
</feature>
<evidence type="ECO:0000256" key="6">
    <source>
        <dbReference type="ARBA" id="ARBA00023136"/>
    </source>
</evidence>
<gene>
    <name evidence="8" type="ORF">Ahy_B01g052289</name>
</gene>
<dbReference type="GO" id="GO:0031969">
    <property type="term" value="C:chloroplast membrane"/>
    <property type="evidence" value="ECO:0007669"/>
    <property type="project" value="UniProtKB-SubCell"/>
</dbReference>
<keyword evidence="5 7" id="KW-1133">Transmembrane helix</keyword>
<dbReference type="EMBL" id="SDMP01000011">
    <property type="protein sequence ID" value="RYR28167.1"/>
    <property type="molecule type" value="Genomic_DNA"/>
</dbReference>
<keyword evidence="9" id="KW-1185">Reference proteome</keyword>
<evidence type="ECO:0000256" key="7">
    <source>
        <dbReference type="SAM" id="Phobius"/>
    </source>
</evidence>
<feature type="transmembrane region" description="Helical" evidence="7">
    <location>
        <begin position="130"/>
        <end position="152"/>
    </location>
</feature>
<dbReference type="InterPro" id="IPR000537">
    <property type="entry name" value="UbiA_prenyltransferase"/>
</dbReference>
<evidence type="ECO:0000256" key="4">
    <source>
        <dbReference type="ARBA" id="ARBA00022692"/>
    </source>
</evidence>
<evidence type="ECO:0000256" key="1">
    <source>
        <dbReference type="ARBA" id="ARBA00004508"/>
    </source>
</evidence>
<dbReference type="STRING" id="3818.A0A445ANZ1"/>